<comment type="caution">
    <text evidence="2">The sequence shown here is derived from an EMBL/GenBank/DDBJ whole genome shotgun (WGS) entry which is preliminary data.</text>
</comment>
<protein>
    <recommendedName>
        <fullName evidence="1">DinB-like domain-containing protein</fullName>
    </recommendedName>
</protein>
<reference evidence="2 3" key="1">
    <citation type="journal article" date="2016" name="Nat. Commun.">
        <title>Thousands of microbial genomes shed light on interconnected biogeochemical processes in an aquifer system.</title>
        <authorList>
            <person name="Anantharaman K."/>
            <person name="Brown C.T."/>
            <person name="Hug L.A."/>
            <person name="Sharon I."/>
            <person name="Castelle C.J."/>
            <person name="Probst A.J."/>
            <person name="Thomas B.C."/>
            <person name="Singh A."/>
            <person name="Wilkins M.J."/>
            <person name="Karaoz U."/>
            <person name="Brodie E.L."/>
            <person name="Williams K.H."/>
            <person name="Hubbard S.S."/>
            <person name="Banfield J.F."/>
        </authorList>
    </citation>
    <scope>NUCLEOTIDE SEQUENCE [LARGE SCALE GENOMIC DNA]</scope>
</reference>
<dbReference type="Pfam" id="PF12867">
    <property type="entry name" value="DinB_2"/>
    <property type="match status" value="1"/>
</dbReference>
<dbReference type="InterPro" id="IPR034660">
    <property type="entry name" value="DinB/YfiT-like"/>
</dbReference>
<gene>
    <name evidence="2" type="ORF">A2649_01645</name>
</gene>
<evidence type="ECO:0000313" key="3">
    <source>
        <dbReference type="Proteomes" id="UP000176893"/>
    </source>
</evidence>
<dbReference type="Proteomes" id="UP000176893">
    <property type="component" value="Unassembled WGS sequence"/>
</dbReference>
<dbReference type="Gene3D" id="1.20.120.450">
    <property type="entry name" value="dinb family like domain"/>
    <property type="match status" value="1"/>
</dbReference>
<feature type="domain" description="DinB-like" evidence="1">
    <location>
        <begin position="6"/>
        <end position="102"/>
    </location>
</feature>
<dbReference type="InterPro" id="IPR024775">
    <property type="entry name" value="DinB-like"/>
</dbReference>
<evidence type="ECO:0000313" key="2">
    <source>
        <dbReference type="EMBL" id="OGM99042.1"/>
    </source>
</evidence>
<proteinExistence type="predicted"/>
<evidence type="ECO:0000259" key="1">
    <source>
        <dbReference type="Pfam" id="PF12867"/>
    </source>
</evidence>
<name>A0A1F8EE09_9BACT</name>
<dbReference type="SUPFAM" id="SSF109854">
    <property type="entry name" value="DinB/YfiT-like putative metalloenzymes"/>
    <property type="match status" value="1"/>
</dbReference>
<organism evidence="2 3">
    <name type="scientific">Candidatus Yanofskybacteria bacterium RIFCSPHIGHO2_01_FULL_41_26</name>
    <dbReference type="NCBI Taxonomy" id="1802661"/>
    <lineage>
        <taxon>Bacteria</taxon>
        <taxon>Candidatus Yanofskyibacteriota</taxon>
    </lineage>
</organism>
<accession>A0A1F8EE09</accession>
<dbReference type="EMBL" id="MGJB01000006">
    <property type="protein sequence ID" value="OGM99042.1"/>
    <property type="molecule type" value="Genomic_DNA"/>
</dbReference>
<dbReference type="STRING" id="1802661.A2649_01645"/>
<dbReference type="AlphaFoldDB" id="A0A1F8EE09"/>
<sequence>MDIVIFFKSLKPGDWSKKVTEKWTVKDVLSHLVGWNREVVIELRNIFEKETEPWFMKTDDYVEFNDKIYNEFKKRLPEELLAEFEKWQKAWENEVKNIGEDKIRQKTYGLGF</sequence>